<dbReference type="InterPro" id="IPR008136">
    <property type="entry name" value="CinA_C"/>
</dbReference>
<accession>A0ABY0IMU5</accession>
<dbReference type="EMBL" id="SHKM01000002">
    <property type="protein sequence ID" value="RZT76541.1"/>
    <property type="molecule type" value="Genomic_DNA"/>
</dbReference>
<dbReference type="Gene3D" id="3.90.950.20">
    <property type="entry name" value="CinA-like"/>
    <property type="match status" value="1"/>
</dbReference>
<reference evidence="2 3" key="1">
    <citation type="submission" date="2019-02" db="EMBL/GenBank/DDBJ databases">
        <title>Genomic Encyclopedia of Type Strains, Phase IV (KMG-IV): sequencing the most valuable type-strain genomes for metagenomic binning, comparative biology and taxonomic classification.</title>
        <authorList>
            <person name="Goeker M."/>
        </authorList>
    </citation>
    <scope>NUCLEOTIDE SEQUENCE [LARGE SCALE GENOMIC DNA]</scope>
    <source>
        <strain evidence="2 3">DSM 21223</strain>
    </source>
</reference>
<dbReference type="Proteomes" id="UP000292136">
    <property type="component" value="Unassembled WGS sequence"/>
</dbReference>
<evidence type="ECO:0000313" key="3">
    <source>
        <dbReference type="Proteomes" id="UP000292136"/>
    </source>
</evidence>
<dbReference type="NCBIfam" id="TIGR00199">
    <property type="entry name" value="PncC_domain"/>
    <property type="match status" value="1"/>
</dbReference>
<gene>
    <name evidence="2" type="ORF">EV678_2418</name>
</gene>
<dbReference type="InterPro" id="IPR036653">
    <property type="entry name" value="CinA-like_C"/>
</dbReference>
<dbReference type="RefSeq" id="WP_014235820.1">
    <property type="nucleotide sequence ID" value="NZ_SHKM01000002.1"/>
</dbReference>
<comment type="caution">
    <text evidence="2">The sequence shown here is derived from an EMBL/GenBank/DDBJ whole genome shotgun (WGS) entry which is preliminary data.</text>
</comment>
<evidence type="ECO:0000313" key="2">
    <source>
        <dbReference type="EMBL" id="RZT76541.1"/>
    </source>
</evidence>
<feature type="domain" description="CinA C-terminal" evidence="1">
    <location>
        <begin position="11"/>
        <end position="164"/>
    </location>
</feature>
<evidence type="ECO:0000259" key="1">
    <source>
        <dbReference type="Pfam" id="PF02464"/>
    </source>
</evidence>
<keyword evidence="3" id="KW-1185">Reference proteome</keyword>
<name>A0ABY0IMU5_9RHOO</name>
<protein>
    <submittedName>
        <fullName evidence="2">Nicotinamide-nucleotide amidase</fullName>
    </submittedName>
</protein>
<sequence>MSGGPAQAELEALAAAVGEALLQRGERLATAESCTGGWIGQCCTAIAGSSNWFDRGFITYSNEAKQDMLGVPRQTLRSEGAVSEATAGAMVQGAIARSRAQWALAVSGIAGPTGGTPAKPVGTVCFAWAGPEDWVALETRHFAGDREAVRAQTVAHALDVLRQRLQAPVLA</sequence>
<proteinExistence type="predicted"/>
<organism evidence="2 3">
    <name type="scientific">Azospira oryzae</name>
    <dbReference type="NCBI Taxonomy" id="146939"/>
    <lineage>
        <taxon>Bacteria</taxon>
        <taxon>Pseudomonadati</taxon>
        <taxon>Pseudomonadota</taxon>
        <taxon>Betaproteobacteria</taxon>
        <taxon>Rhodocyclales</taxon>
        <taxon>Rhodocyclaceae</taxon>
        <taxon>Azospira</taxon>
    </lineage>
</organism>
<dbReference type="SUPFAM" id="SSF142433">
    <property type="entry name" value="CinA-like"/>
    <property type="match status" value="1"/>
</dbReference>
<dbReference type="Pfam" id="PF02464">
    <property type="entry name" value="CinA"/>
    <property type="match status" value="1"/>
</dbReference>